<evidence type="ECO:0000256" key="1">
    <source>
        <dbReference type="ARBA" id="ARBA00010688"/>
    </source>
</evidence>
<dbReference type="InterPro" id="IPR011611">
    <property type="entry name" value="PfkB_dom"/>
</dbReference>
<dbReference type="EMBL" id="JAOPGA020000167">
    <property type="protein sequence ID" value="KAL0477337.1"/>
    <property type="molecule type" value="Genomic_DNA"/>
</dbReference>
<keyword evidence="2" id="KW-0808">Transferase</keyword>
<comment type="similarity">
    <text evidence="1">Belongs to the carbohydrate kinase PfkB family.</text>
</comment>
<evidence type="ECO:0000256" key="2">
    <source>
        <dbReference type="ARBA" id="ARBA00022679"/>
    </source>
</evidence>
<dbReference type="InterPro" id="IPR029056">
    <property type="entry name" value="Ribokinase-like"/>
</dbReference>
<keyword evidence="3 6" id="KW-0418">Kinase</keyword>
<organism evidence="6 7">
    <name type="scientific">Acrasis kona</name>
    <dbReference type="NCBI Taxonomy" id="1008807"/>
    <lineage>
        <taxon>Eukaryota</taxon>
        <taxon>Discoba</taxon>
        <taxon>Heterolobosea</taxon>
        <taxon>Tetramitia</taxon>
        <taxon>Eutetramitia</taxon>
        <taxon>Acrasidae</taxon>
        <taxon>Acrasis</taxon>
    </lineage>
</organism>
<dbReference type="Pfam" id="PF00294">
    <property type="entry name" value="PfkB"/>
    <property type="match status" value="1"/>
</dbReference>
<feature type="compositionally biased region" description="Basic and acidic residues" evidence="4">
    <location>
        <begin position="60"/>
        <end position="69"/>
    </location>
</feature>
<proteinExistence type="inferred from homology"/>
<feature type="domain" description="Carbohydrate kinase PfkB" evidence="5">
    <location>
        <begin position="84"/>
        <end position="340"/>
    </location>
</feature>
<evidence type="ECO:0000256" key="3">
    <source>
        <dbReference type="ARBA" id="ARBA00022777"/>
    </source>
</evidence>
<dbReference type="AlphaFoldDB" id="A0AAW2YMI8"/>
<dbReference type="SUPFAM" id="SSF53613">
    <property type="entry name" value="Ribokinase-like"/>
    <property type="match status" value="1"/>
</dbReference>
<name>A0AAW2YMI8_9EUKA</name>
<dbReference type="CDD" id="cd01168">
    <property type="entry name" value="adenosine_kinase"/>
    <property type="match status" value="1"/>
</dbReference>
<evidence type="ECO:0000313" key="7">
    <source>
        <dbReference type="Proteomes" id="UP001431209"/>
    </source>
</evidence>
<sequence length="385" mass="42252">MYKVLGIGQPLLDKIFRVSEESLKKIGIHEKGGSSLIHSEAELQEMLQRIQNALLEQQEHSPDYVRNSDGEDDAPDSDTKPIIVAGGSCANTVKGISSFGERCGFIGKIGADQAGQFYKQTMSKRGVIPLMTESFGRTGQVICLVTPDGQRTMRAYLGEGNDLNESELLEQDFKGVKLVHFEGYCIYNPLLTERAMRMAKQNGALVSFDMGSFEVVRRYQTKILQLLQDYVDIVFCNVEEAAMLINGTPEECVEFLAAYCKVAIVMMGSKGCWVKSGADKHRCPTKAIQDPVDTTGAGDLFASGFLYGYLQGYTLEQCARLGSLSGAEVVQVMGAEIPLEKYAKIKQDVNNVRLVANVRESKGTSDPIAFGSSPSVSYMNKIRNV</sequence>
<feature type="region of interest" description="Disordered" evidence="4">
    <location>
        <begin position="60"/>
        <end position="80"/>
    </location>
</feature>
<dbReference type="InterPro" id="IPR002173">
    <property type="entry name" value="Carboh/pur_kinase_PfkB_CS"/>
</dbReference>
<dbReference type="PROSITE" id="PS00584">
    <property type="entry name" value="PFKB_KINASES_2"/>
    <property type="match status" value="1"/>
</dbReference>
<evidence type="ECO:0000313" key="6">
    <source>
        <dbReference type="EMBL" id="KAL0477337.1"/>
    </source>
</evidence>
<dbReference type="InterPro" id="IPR052700">
    <property type="entry name" value="Carb_kinase_PfkB-like"/>
</dbReference>
<gene>
    <name evidence="6" type="ORF">AKO1_005742</name>
</gene>
<dbReference type="Proteomes" id="UP001431209">
    <property type="component" value="Unassembled WGS sequence"/>
</dbReference>
<dbReference type="PANTHER" id="PTHR43320:SF1">
    <property type="entry name" value="OS01G0105900 PROTEIN"/>
    <property type="match status" value="1"/>
</dbReference>
<dbReference type="GO" id="GO:0016301">
    <property type="term" value="F:kinase activity"/>
    <property type="evidence" value="ECO:0007669"/>
    <property type="project" value="UniProtKB-KW"/>
</dbReference>
<comment type="caution">
    <text evidence="6">The sequence shown here is derived from an EMBL/GenBank/DDBJ whole genome shotgun (WGS) entry which is preliminary data.</text>
</comment>
<evidence type="ECO:0000259" key="5">
    <source>
        <dbReference type="Pfam" id="PF00294"/>
    </source>
</evidence>
<protein>
    <submittedName>
        <fullName evidence="6">Adenosine kinase</fullName>
    </submittedName>
</protein>
<reference evidence="6 7" key="1">
    <citation type="submission" date="2024-03" db="EMBL/GenBank/DDBJ databases">
        <title>The Acrasis kona genome and developmental transcriptomes reveal deep origins of eukaryotic multicellular pathways.</title>
        <authorList>
            <person name="Sheikh S."/>
            <person name="Fu C.-J."/>
            <person name="Brown M.W."/>
            <person name="Baldauf S.L."/>
        </authorList>
    </citation>
    <scope>NUCLEOTIDE SEQUENCE [LARGE SCALE GENOMIC DNA]</scope>
    <source>
        <strain evidence="6 7">ATCC MYA-3509</strain>
    </source>
</reference>
<evidence type="ECO:0000256" key="4">
    <source>
        <dbReference type="SAM" id="MobiDB-lite"/>
    </source>
</evidence>
<dbReference type="PANTHER" id="PTHR43320">
    <property type="entry name" value="SUGAR KINASE"/>
    <property type="match status" value="1"/>
</dbReference>
<accession>A0AAW2YMI8</accession>
<dbReference type="Gene3D" id="3.40.1190.20">
    <property type="match status" value="1"/>
</dbReference>
<keyword evidence="7" id="KW-1185">Reference proteome</keyword>